<comment type="caution">
    <text evidence="1">The sequence shown here is derived from an EMBL/GenBank/DDBJ whole genome shotgun (WGS) entry which is preliminary data.</text>
</comment>
<evidence type="ECO:0000313" key="2">
    <source>
        <dbReference type="Proteomes" id="UP000615446"/>
    </source>
</evidence>
<organism evidence="1 2">
    <name type="scientific">Rhizophagus clarus</name>
    <dbReference type="NCBI Taxonomy" id="94130"/>
    <lineage>
        <taxon>Eukaryota</taxon>
        <taxon>Fungi</taxon>
        <taxon>Fungi incertae sedis</taxon>
        <taxon>Mucoromycota</taxon>
        <taxon>Glomeromycotina</taxon>
        <taxon>Glomeromycetes</taxon>
        <taxon>Glomerales</taxon>
        <taxon>Glomeraceae</taxon>
        <taxon>Rhizophagus</taxon>
    </lineage>
</organism>
<name>A0A8H3KV75_9GLOM</name>
<dbReference type="Proteomes" id="UP000615446">
    <property type="component" value="Unassembled WGS sequence"/>
</dbReference>
<dbReference type="EMBL" id="BLAL01000012">
    <property type="protein sequence ID" value="GES74800.1"/>
    <property type="molecule type" value="Genomic_DNA"/>
</dbReference>
<reference evidence="1" key="1">
    <citation type="submission" date="2019-10" db="EMBL/GenBank/DDBJ databases">
        <title>Conservation and host-specific expression of non-tandemly repeated heterogenous ribosome RNA gene in arbuscular mycorrhizal fungi.</title>
        <authorList>
            <person name="Maeda T."/>
            <person name="Kobayashi Y."/>
            <person name="Nakagawa T."/>
            <person name="Ezawa T."/>
            <person name="Yamaguchi K."/>
            <person name="Bino T."/>
            <person name="Nishimoto Y."/>
            <person name="Shigenobu S."/>
            <person name="Kawaguchi M."/>
        </authorList>
    </citation>
    <scope>NUCLEOTIDE SEQUENCE</scope>
    <source>
        <strain evidence="1">HR1</strain>
    </source>
</reference>
<accession>A0A8H3KV75</accession>
<proteinExistence type="predicted"/>
<gene>
    <name evidence="1" type="ORF">RCL2_000226400</name>
</gene>
<protein>
    <submittedName>
        <fullName evidence="1">Uncharacterized protein</fullName>
    </submittedName>
</protein>
<dbReference type="AlphaFoldDB" id="A0A8H3KV75"/>
<sequence length="161" mass="17959">MTYHKEEMNVLSRFLKLKNIDLHKSTKKPNPHVNTKPDQRLHVGRGAKRLVSIKEDQSVFAGGLVGEDKNPFGQIGGIGTIVLRVASPGDVVLIFSEYLSRRLEISLGLSMFLYLRPLVMAPSGGFSIIYVRVIYDASTAINDFRLETCSETKGKGILRIR</sequence>
<evidence type="ECO:0000313" key="1">
    <source>
        <dbReference type="EMBL" id="GES74800.1"/>
    </source>
</evidence>